<organism evidence="3 4">
    <name type="scientific">Parascaris univalens</name>
    <name type="common">Nematode worm</name>
    <dbReference type="NCBI Taxonomy" id="6257"/>
    <lineage>
        <taxon>Eukaryota</taxon>
        <taxon>Metazoa</taxon>
        <taxon>Ecdysozoa</taxon>
        <taxon>Nematoda</taxon>
        <taxon>Chromadorea</taxon>
        <taxon>Rhabditida</taxon>
        <taxon>Spirurina</taxon>
        <taxon>Ascaridomorpha</taxon>
        <taxon>Ascaridoidea</taxon>
        <taxon>Ascarididae</taxon>
        <taxon>Parascaris</taxon>
    </lineage>
</organism>
<evidence type="ECO:0000256" key="1">
    <source>
        <dbReference type="SAM" id="Phobius"/>
    </source>
</evidence>
<name>A0A915BDN8_PARUN</name>
<proteinExistence type="predicted"/>
<evidence type="ECO:0000313" key="3">
    <source>
        <dbReference type="Proteomes" id="UP000887569"/>
    </source>
</evidence>
<reference evidence="4" key="1">
    <citation type="submission" date="2022-11" db="UniProtKB">
        <authorList>
            <consortium name="WormBaseParasite"/>
        </authorList>
    </citation>
    <scope>IDENTIFICATION</scope>
</reference>
<evidence type="ECO:0000313" key="4">
    <source>
        <dbReference type="WBParaSite" id="PgR035X_g120_t01"/>
    </source>
</evidence>
<evidence type="ECO:0000256" key="2">
    <source>
        <dbReference type="SAM" id="SignalP"/>
    </source>
</evidence>
<feature type="chain" id="PRO_5037986249" evidence="2">
    <location>
        <begin position="41"/>
        <end position="195"/>
    </location>
</feature>
<dbReference type="WBParaSite" id="PgR035X_g120_t01">
    <property type="protein sequence ID" value="PgR035X_g120_t01"/>
    <property type="gene ID" value="PgR035X_g120"/>
</dbReference>
<dbReference type="Proteomes" id="UP000887569">
    <property type="component" value="Unplaced"/>
</dbReference>
<keyword evidence="2" id="KW-0732">Signal</keyword>
<feature type="transmembrane region" description="Helical" evidence="1">
    <location>
        <begin position="94"/>
        <end position="115"/>
    </location>
</feature>
<feature type="signal peptide" evidence="2">
    <location>
        <begin position="1"/>
        <end position="40"/>
    </location>
</feature>
<keyword evidence="3" id="KW-1185">Reference proteome</keyword>
<keyword evidence="1" id="KW-1133">Transmembrane helix</keyword>
<accession>A0A915BDN8</accession>
<sequence length="195" mass="21834">IVMLDVDSTRHASRFMCTSMFVRCLLVCHIITALPGNSLAEAADRCWSFFKVLPTLAGLLVHCNQLMEAASLCEVMRCYRMQLTSRKDYSRERIPLFLLDNMPDGLAILFFSRFFRARRRCLRMFCVRVVGVGERNGALSRAATASLARTLSARPLSGPSCPQVCFLSLSLSQSATTGSRRRCAVVIRHGHRPSK</sequence>
<protein>
    <submittedName>
        <fullName evidence="4">Secreted protein</fullName>
    </submittedName>
</protein>
<keyword evidence="1" id="KW-0472">Membrane</keyword>
<keyword evidence="1" id="KW-0812">Transmembrane</keyword>
<dbReference type="AlphaFoldDB" id="A0A915BDN8"/>